<evidence type="ECO:0000313" key="4">
    <source>
        <dbReference type="Proteomes" id="UP000184346"/>
    </source>
</evidence>
<keyword evidence="2" id="KW-1133">Transmembrane helix</keyword>
<reference evidence="3 4" key="1">
    <citation type="submission" date="2016-11" db="EMBL/GenBank/DDBJ databases">
        <authorList>
            <person name="Jaros S."/>
            <person name="Januszkiewicz K."/>
            <person name="Wedrychowicz H."/>
        </authorList>
    </citation>
    <scope>NUCLEOTIDE SEQUENCE [LARGE SCALE GENOMIC DNA]</scope>
    <source>
        <strain evidence="3 4">DSM 19980</strain>
    </source>
</reference>
<name>A0A1M4X7T4_9GAMM</name>
<keyword evidence="2" id="KW-0812">Transmembrane</keyword>
<feature type="compositionally biased region" description="Basic and acidic residues" evidence="1">
    <location>
        <begin position="7"/>
        <end position="19"/>
    </location>
</feature>
<proteinExistence type="predicted"/>
<feature type="transmembrane region" description="Helical" evidence="2">
    <location>
        <begin position="54"/>
        <end position="74"/>
    </location>
</feature>
<evidence type="ECO:0000313" key="3">
    <source>
        <dbReference type="EMBL" id="SHE89192.1"/>
    </source>
</evidence>
<dbReference type="Proteomes" id="UP000184346">
    <property type="component" value="Unassembled WGS sequence"/>
</dbReference>
<protein>
    <submittedName>
        <fullName evidence="3">Uncharacterized protein</fullName>
    </submittedName>
</protein>
<accession>A0A1M4X7T4</accession>
<evidence type="ECO:0000256" key="1">
    <source>
        <dbReference type="SAM" id="MobiDB-lite"/>
    </source>
</evidence>
<keyword evidence="4" id="KW-1185">Reference proteome</keyword>
<sequence>MAVTPRRKAEDEGKADKPGSADLARGPRRLAAVLAFGVLAGLAFFYLHRGLIEGGAFVSLLTLAFGVGLVTLIWNRITHITILGSEIKLQRLTQQAESLLGELDVGKADLYRTSLRLVQHAATAQEEDTETLGARGADLVELLETIDRARLLEVLDGDALSATDRLIGDMSRALLPAAESSSTTEKEVSPPDIEALQARLARHDNHRVGIQGADVGKDDAPDRAAAALRALLRYRRRLLEIAEAKGTAET</sequence>
<dbReference type="RefSeq" id="WP_072821048.1">
    <property type="nucleotide sequence ID" value="NZ_FQUJ01000005.1"/>
</dbReference>
<dbReference type="EMBL" id="FQUJ01000005">
    <property type="protein sequence ID" value="SHE89192.1"/>
    <property type="molecule type" value="Genomic_DNA"/>
</dbReference>
<feature type="transmembrane region" description="Helical" evidence="2">
    <location>
        <begin position="30"/>
        <end position="48"/>
    </location>
</feature>
<keyword evidence="2" id="KW-0472">Membrane</keyword>
<dbReference type="AlphaFoldDB" id="A0A1M4X7T4"/>
<evidence type="ECO:0000256" key="2">
    <source>
        <dbReference type="SAM" id="Phobius"/>
    </source>
</evidence>
<gene>
    <name evidence="3" type="ORF">SAMN02745148_01346</name>
</gene>
<dbReference type="OrthoDB" id="6183546at2"/>
<feature type="region of interest" description="Disordered" evidence="1">
    <location>
        <begin position="1"/>
        <end position="21"/>
    </location>
</feature>
<organism evidence="3 4">
    <name type="scientific">Modicisalibacter ilicicola DSM 19980</name>
    <dbReference type="NCBI Taxonomy" id="1121942"/>
    <lineage>
        <taxon>Bacteria</taxon>
        <taxon>Pseudomonadati</taxon>
        <taxon>Pseudomonadota</taxon>
        <taxon>Gammaproteobacteria</taxon>
        <taxon>Oceanospirillales</taxon>
        <taxon>Halomonadaceae</taxon>
        <taxon>Modicisalibacter</taxon>
    </lineage>
</organism>